<protein>
    <submittedName>
        <fullName evidence="1">Uncharacterized protein</fullName>
    </submittedName>
</protein>
<dbReference type="EMBL" id="VWXF01000008">
    <property type="protein sequence ID" value="NIF23458.1"/>
    <property type="molecule type" value="Genomic_DNA"/>
</dbReference>
<reference evidence="1 2" key="1">
    <citation type="journal article" date="2019" name="bioRxiv">
        <title>Bacteria contribute to plant secondary compound degradation in a generalist herbivore system.</title>
        <authorList>
            <person name="Francoeur C.B."/>
            <person name="Khadempour L."/>
            <person name="Moreira-Soto R.D."/>
            <person name="Gotting K."/>
            <person name="Book A.J."/>
            <person name="Pinto-Tomas A.A."/>
            <person name="Keefover-Ring K."/>
            <person name="Currie C.R."/>
        </authorList>
    </citation>
    <scope>NUCLEOTIDE SEQUENCE [LARGE SCALE GENOMIC DNA]</scope>
    <source>
        <strain evidence="1">Acro-835</strain>
    </source>
</reference>
<keyword evidence="2" id="KW-1185">Reference proteome</keyword>
<dbReference type="InterPro" id="IPR036937">
    <property type="entry name" value="Adhesion_dom_fimbrial_sf"/>
</dbReference>
<organism evidence="1 2">
    <name type="scientific">Candidatus Pantoea multigeneris</name>
    <dbReference type="NCBI Taxonomy" id="2608357"/>
    <lineage>
        <taxon>Bacteria</taxon>
        <taxon>Pseudomonadati</taxon>
        <taxon>Pseudomonadota</taxon>
        <taxon>Gammaproteobacteria</taxon>
        <taxon>Enterobacterales</taxon>
        <taxon>Erwiniaceae</taxon>
        <taxon>Pantoea</taxon>
    </lineage>
</organism>
<name>A0ABX0RFM8_9GAMM</name>
<comment type="caution">
    <text evidence="1">The sequence shown here is derived from an EMBL/GenBank/DDBJ whole genome shotgun (WGS) entry which is preliminary data.</text>
</comment>
<evidence type="ECO:0000313" key="2">
    <source>
        <dbReference type="Proteomes" id="UP001515683"/>
    </source>
</evidence>
<proteinExistence type="predicted"/>
<dbReference type="Gene3D" id="2.60.40.1090">
    <property type="entry name" value="Fimbrial-type adhesion domain"/>
    <property type="match status" value="1"/>
</dbReference>
<dbReference type="SUPFAM" id="SSF49401">
    <property type="entry name" value="Bacterial adhesins"/>
    <property type="match status" value="1"/>
</dbReference>
<gene>
    <name evidence="1" type="ORF">F3J40_17905</name>
</gene>
<sequence>MSLAKSCRNNAVALMLLVLSGLYSTQTYAITLNFSATLVNGSCDFELDRPHVVLGGMPIQESSILPGTLVAAERVNLNVSNCSGVDASLSPVIRVSGTGKTLGKWAFRSNTSTSENIGVMLVQTDTPPSYGSTALGNNDTVNLRTTGSTVPDQDVPFYVGAICGTPGTCAGLKAGTLAANIEFMLDFP</sequence>
<dbReference type="RefSeq" id="WP_167016733.1">
    <property type="nucleotide sequence ID" value="NZ_VWXF01000008.1"/>
</dbReference>
<dbReference type="Proteomes" id="UP001515683">
    <property type="component" value="Unassembled WGS sequence"/>
</dbReference>
<accession>A0ABX0RFM8</accession>
<evidence type="ECO:0000313" key="1">
    <source>
        <dbReference type="EMBL" id="NIF23458.1"/>
    </source>
</evidence>
<dbReference type="InterPro" id="IPR008966">
    <property type="entry name" value="Adhesion_dom_sf"/>
</dbReference>